<sequence>MEHIGVLHTPVLLERCLDLLAGAFTSQNPVMIDCTLGMGGHSEGALERFENLTVIGIDRDPQAIALASERLKRFGSRFQAVHTTYDHIDEVAGLYGHGGYVDGVLMDLGVSSLQLDEVERGFSYAHDAALDMRMDQSSGVSAQQLLDTASVQELTRYLREYGEERFASKIASAIVRRREAGKPVTSTGELVQLVRDALPAAAKRTGGNPAKRTFQALRIAVNNELEVLSSAIVSAVDVLRVDGRIVVESYQSLEDRIVKQTFTKAASLAAPVDMPVVPDDALPVVELLTRGAERADAKELEHNSRSASVRLRAARKLRQVPISQHISLNTKQRKHR</sequence>
<keyword evidence="2 6" id="KW-0698">rRNA processing</keyword>
<dbReference type="EC" id="2.1.1.199" evidence="6"/>
<dbReference type="GO" id="GO:0070475">
    <property type="term" value="P:rRNA base methylation"/>
    <property type="evidence" value="ECO:0007669"/>
    <property type="project" value="UniProtKB-UniRule"/>
</dbReference>
<organism evidence="7 8">
    <name type="scientific">Actinomyces graevenitzii</name>
    <dbReference type="NCBI Taxonomy" id="55565"/>
    <lineage>
        <taxon>Bacteria</taxon>
        <taxon>Bacillati</taxon>
        <taxon>Actinomycetota</taxon>
        <taxon>Actinomycetes</taxon>
        <taxon>Actinomycetales</taxon>
        <taxon>Actinomycetaceae</taxon>
        <taxon>Actinomyces</taxon>
    </lineage>
</organism>
<feature type="binding site" evidence="6">
    <location>
        <position position="58"/>
    </location>
    <ligand>
        <name>S-adenosyl-L-methionine</name>
        <dbReference type="ChEBI" id="CHEBI:59789"/>
    </ligand>
</feature>
<dbReference type="Proteomes" id="UP000830236">
    <property type="component" value="Chromosome"/>
</dbReference>
<evidence type="ECO:0000313" key="7">
    <source>
        <dbReference type="EMBL" id="UQF79059.1"/>
    </source>
</evidence>
<gene>
    <name evidence="6 7" type="primary">rsmH</name>
    <name evidence="7" type="ORF">M3I41_05450</name>
</gene>
<comment type="function">
    <text evidence="6">Specifically methylates the N4 position of cytidine in position 1402 (C1402) of 16S rRNA.</text>
</comment>
<feature type="binding site" evidence="6">
    <location>
        <position position="114"/>
    </location>
    <ligand>
        <name>S-adenosyl-L-methionine</name>
        <dbReference type="ChEBI" id="CHEBI:59789"/>
    </ligand>
</feature>
<dbReference type="PANTHER" id="PTHR11265:SF0">
    <property type="entry name" value="12S RRNA N4-METHYLCYTIDINE METHYLTRANSFERASE"/>
    <property type="match status" value="1"/>
</dbReference>
<evidence type="ECO:0000256" key="4">
    <source>
        <dbReference type="ARBA" id="ARBA00022679"/>
    </source>
</evidence>
<dbReference type="Pfam" id="PF01795">
    <property type="entry name" value="Methyltransf_5"/>
    <property type="match status" value="1"/>
</dbReference>
<dbReference type="PANTHER" id="PTHR11265">
    <property type="entry name" value="S-ADENOSYL-METHYLTRANSFERASE MRAW"/>
    <property type="match status" value="1"/>
</dbReference>
<proteinExistence type="inferred from homology"/>
<dbReference type="PIRSF" id="PIRSF004486">
    <property type="entry name" value="MraW"/>
    <property type="match status" value="1"/>
</dbReference>
<dbReference type="GO" id="GO:0005737">
    <property type="term" value="C:cytoplasm"/>
    <property type="evidence" value="ECO:0007669"/>
    <property type="project" value="UniProtKB-SubCell"/>
</dbReference>
<dbReference type="SUPFAM" id="SSF81799">
    <property type="entry name" value="Putative methyltransferase TM0872, insert domain"/>
    <property type="match status" value="1"/>
</dbReference>
<evidence type="ECO:0000313" key="8">
    <source>
        <dbReference type="Proteomes" id="UP000830236"/>
    </source>
</evidence>
<feature type="binding site" evidence="6">
    <location>
        <position position="85"/>
    </location>
    <ligand>
        <name>S-adenosyl-L-methionine</name>
        <dbReference type="ChEBI" id="CHEBI:59789"/>
    </ligand>
</feature>
<evidence type="ECO:0000256" key="3">
    <source>
        <dbReference type="ARBA" id="ARBA00022603"/>
    </source>
</evidence>
<keyword evidence="4 6" id="KW-0808">Transferase</keyword>
<accession>A0A9E7AI64</accession>
<dbReference type="GO" id="GO:0071424">
    <property type="term" value="F:rRNA (cytosine-N4-)-methyltransferase activity"/>
    <property type="evidence" value="ECO:0007669"/>
    <property type="project" value="UniProtKB-UniRule"/>
</dbReference>
<comment type="similarity">
    <text evidence="1 6">Belongs to the methyltransferase superfamily. RsmH family.</text>
</comment>
<dbReference type="InterPro" id="IPR002903">
    <property type="entry name" value="RsmH"/>
</dbReference>
<dbReference type="Gene3D" id="1.10.150.170">
    <property type="entry name" value="Putative methyltransferase TM0872, insert domain"/>
    <property type="match status" value="1"/>
</dbReference>
<name>A0A9E7AI64_9ACTO</name>
<feature type="binding site" evidence="6">
    <location>
        <position position="107"/>
    </location>
    <ligand>
        <name>S-adenosyl-L-methionine</name>
        <dbReference type="ChEBI" id="CHEBI:59789"/>
    </ligand>
</feature>
<dbReference type="KEGG" id="agh:M3I41_05450"/>
<dbReference type="AlphaFoldDB" id="A0A9E7AI64"/>
<dbReference type="NCBIfam" id="TIGR00006">
    <property type="entry name" value="16S rRNA (cytosine(1402)-N(4))-methyltransferase RsmH"/>
    <property type="match status" value="1"/>
</dbReference>
<keyword evidence="6" id="KW-0963">Cytoplasm</keyword>
<evidence type="ECO:0000256" key="1">
    <source>
        <dbReference type="ARBA" id="ARBA00010396"/>
    </source>
</evidence>
<evidence type="ECO:0000256" key="5">
    <source>
        <dbReference type="ARBA" id="ARBA00022691"/>
    </source>
</evidence>
<protein>
    <recommendedName>
        <fullName evidence="6">Ribosomal RNA small subunit methyltransferase H</fullName>
        <ecNumber evidence="6">2.1.1.199</ecNumber>
    </recommendedName>
    <alternativeName>
        <fullName evidence="6">16S rRNA m(4)C1402 methyltransferase</fullName>
    </alternativeName>
    <alternativeName>
        <fullName evidence="6">rRNA (cytosine-N(4)-)-methyltransferase RsmH</fullName>
    </alternativeName>
</protein>
<dbReference type="EMBL" id="CP097095">
    <property type="protein sequence ID" value="UQF79059.1"/>
    <property type="molecule type" value="Genomic_DNA"/>
</dbReference>
<comment type="catalytic activity">
    <reaction evidence="6">
        <text>cytidine(1402) in 16S rRNA + S-adenosyl-L-methionine = N(4)-methylcytidine(1402) in 16S rRNA + S-adenosyl-L-homocysteine + H(+)</text>
        <dbReference type="Rhea" id="RHEA:42928"/>
        <dbReference type="Rhea" id="RHEA-COMP:10286"/>
        <dbReference type="Rhea" id="RHEA-COMP:10287"/>
        <dbReference type="ChEBI" id="CHEBI:15378"/>
        <dbReference type="ChEBI" id="CHEBI:57856"/>
        <dbReference type="ChEBI" id="CHEBI:59789"/>
        <dbReference type="ChEBI" id="CHEBI:74506"/>
        <dbReference type="ChEBI" id="CHEBI:82748"/>
        <dbReference type="EC" id="2.1.1.199"/>
    </reaction>
</comment>
<dbReference type="InterPro" id="IPR029063">
    <property type="entry name" value="SAM-dependent_MTases_sf"/>
</dbReference>
<dbReference type="InterPro" id="IPR023397">
    <property type="entry name" value="SAM-dep_MeTrfase_MraW_recog"/>
</dbReference>
<evidence type="ECO:0000256" key="2">
    <source>
        <dbReference type="ARBA" id="ARBA00022552"/>
    </source>
</evidence>
<evidence type="ECO:0000256" key="6">
    <source>
        <dbReference type="HAMAP-Rule" id="MF_01007"/>
    </source>
</evidence>
<dbReference type="Gene3D" id="3.40.50.150">
    <property type="entry name" value="Vaccinia Virus protein VP39"/>
    <property type="match status" value="1"/>
</dbReference>
<reference evidence="7" key="1">
    <citation type="submission" date="2022-05" db="EMBL/GenBank/DDBJ databases">
        <title>Using nanopore sequencing to obtain complete genomes from saliva samples.</title>
        <authorList>
            <person name="Baker J.L."/>
        </authorList>
    </citation>
    <scope>NUCLEOTIDE SEQUENCE</scope>
    <source>
        <strain evidence="7">JCVI-JB-Ag32</strain>
    </source>
</reference>
<comment type="subcellular location">
    <subcellularLocation>
        <location evidence="6">Cytoplasm</location>
    </subcellularLocation>
</comment>
<dbReference type="SUPFAM" id="SSF53335">
    <property type="entry name" value="S-adenosyl-L-methionine-dependent methyltransferases"/>
    <property type="match status" value="1"/>
</dbReference>
<feature type="binding site" evidence="6">
    <location>
        <begin position="39"/>
        <end position="41"/>
    </location>
    <ligand>
        <name>S-adenosyl-L-methionine</name>
        <dbReference type="ChEBI" id="CHEBI:59789"/>
    </ligand>
</feature>
<dbReference type="HAMAP" id="MF_01007">
    <property type="entry name" value="16SrRNA_methyltr_H"/>
    <property type="match status" value="1"/>
</dbReference>
<keyword evidence="3 6" id="KW-0489">Methyltransferase</keyword>
<keyword evidence="5 6" id="KW-0949">S-adenosyl-L-methionine</keyword>